<dbReference type="Pfam" id="PF04773">
    <property type="entry name" value="FecR"/>
    <property type="match status" value="1"/>
</dbReference>
<dbReference type="InterPro" id="IPR032508">
    <property type="entry name" value="FecR_C"/>
</dbReference>
<keyword evidence="1" id="KW-1133">Transmembrane helix</keyword>
<comment type="caution">
    <text evidence="4">The sequence shown here is derived from an EMBL/GenBank/DDBJ whole genome shotgun (WGS) entry which is preliminary data.</text>
</comment>
<accession>A0A917I0B3</accession>
<evidence type="ECO:0000256" key="1">
    <source>
        <dbReference type="SAM" id="Phobius"/>
    </source>
</evidence>
<keyword evidence="5" id="KW-1185">Reference proteome</keyword>
<dbReference type="AlphaFoldDB" id="A0A917I0B3"/>
<dbReference type="Pfam" id="PF16344">
    <property type="entry name" value="FecR_C"/>
    <property type="match status" value="1"/>
</dbReference>
<dbReference type="InterPro" id="IPR012373">
    <property type="entry name" value="Ferrdict_sens_TM"/>
</dbReference>
<dbReference type="Gene3D" id="2.60.120.1440">
    <property type="match status" value="1"/>
</dbReference>
<keyword evidence="1" id="KW-0812">Transmembrane</keyword>
<protein>
    <submittedName>
        <fullName evidence="4">Iron dicitrate transporter FecR</fullName>
    </submittedName>
</protein>
<evidence type="ECO:0000259" key="3">
    <source>
        <dbReference type="Pfam" id="PF16344"/>
    </source>
</evidence>
<evidence type="ECO:0000313" key="4">
    <source>
        <dbReference type="EMBL" id="GGG99246.1"/>
    </source>
</evidence>
<dbReference type="Gene3D" id="3.55.50.30">
    <property type="match status" value="1"/>
</dbReference>
<keyword evidence="1" id="KW-0472">Membrane</keyword>
<reference evidence="4" key="2">
    <citation type="submission" date="2020-09" db="EMBL/GenBank/DDBJ databases">
        <authorList>
            <person name="Sun Q."/>
            <person name="Zhou Y."/>
        </authorList>
    </citation>
    <scope>NUCLEOTIDE SEQUENCE</scope>
    <source>
        <strain evidence="4">CGMCC 1.12195</strain>
    </source>
</reference>
<dbReference type="PANTHER" id="PTHR30273:SF2">
    <property type="entry name" value="PROTEIN FECR"/>
    <property type="match status" value="1"/>
</dbReference>
<dbReference type="Proteomes" id="UP000660862">
    <property type="component" value="Unassembled WGS sequence"/>
</dbReference>
<name>A0A917I0B3_9SPHI</name>
<proteinExistence type="predicted"/>
<dbReference type="EMBL" id="BMER01000005">
    <property type="protein sequence ID" value="GGG99246.1"/>
    <property type="molecule type" value="Genomic_DNA"/>
</dbReference>
<feature type="transmembrane region" description="Helical" evidence="1">
    <location>
        <begin position="74"/>
        <end position="94"/>
    </location>
</feature>
<dbReference type="PANTHER" id="PTHR30273">
    <property type="entry name" value="PERIPLASMIC SIGNAL SENSOR AND SIGMA FACTOR ACTIVATOR FECR-RELATED"/>
    <property type="match status" value="1"/>
</dbReference>
<evidence type="ECO:0000259" key="2">
    <source>
        <dbReference type="Pfam" id="PF04773"/>
    </source>
</evidence>
<dbReference type="RefSeq" id="WP_188507756.1">
    <property type="nucleotide sequence ID" value="NZ_BMER01000005.1"/>
</dbReference>
<evidence type="ECO:0000313" key="5">
    <source>
        <dbReference type="Proteomes" id="UP000660862"/>
    </source>
</evidence>
<feature type="domain" description="Protein FecR C-terminal" evidence="3">
    <location>
        <begin position="318"/>
        <end position="384"/>
    </location>
</feature>
<dbReference type="InterPro" id="IPR006860">
    <property type="entry name" value="FecR"/>
</dbReference>
<organism evidence="4 5">
    <name type="scientific">Parapedobacter pyrenivorans</name>
    <dbReference type="NCBI Taxonomy" id="1305674"/>
    <lineage>
        <taxon>Bacteria</taxon>
        <taxon>Pseudomonadati</taxon>
        <taxon>Bacteroidota</taxon>
        <taxon>Sphingobacteriia</taxon>
        <taxon>Sphingobacteriales</taxon>
        <taxon>Sphingobacteriaceae</taxon>
        <taxon>Parapedobacter</taxon>
    </lineage>
</organism>
<gene>
    <name evidence="4" type="ORF">GCM10007415_38740</name>
</gene>
<feature type="domain" description="FecR protein" evidence="2">
    <location>
        <begin position="167"/>
        <end position="275"/>
    </location>
</feature>
<sequence>MNTEKFKRLIEKYQSGELTGEQRALLDQWFDAIGDTEPSHWSPDQLEALGSRIIDRLQNESPTTRTPPRLFRQWLPYVAAALLLSALGTTYYYLSSPRKPPQPATAIAQDVEPGGNKATLTLADGQTINLSTEQTGVIIGNEITYADGSSVLNERQQSLDTSKPLSLSTPRGGTYQITLPDGTKVWLNSASTLRYPSRFDNSARIVELEGEAYFEVTRSRKVADSHPRKGVTSPHIPFKVLTAGQVIEVLGTEFNITAYVDEPETKTTLVEGAVKVLNLKTNRANQLKPGEQSIIRNAETEICNVNTETVIAWKNGIFYFEETPFEQMMKQIDRWYDIDVHYQGAVPKELFSGKMSKNVNLQIFVDFLKDSGVHSRIKGRQLIVGSSQSM</sequence>
<dbReference type="GO" id="GO:0016989">
    <property type="term" value="F:sigma factor antagonist activity"/>
    <property type="evidence" value="ECO:0007669"/>
    <property type="project" value="TreeGrafter"/>
</dbReference>
<reference evidence="4" key="1">
    <citation type="journal article" date="2014" name="Int. J. Syst. Evol. Microbiol.">
        <title>Complete genome sequence of Corynebacterium casei LMG S-19264T (=DSM 44701T), isolated from a smear-ripened cheese.</title>
        <authorList>
            <consortium name="US DOE Joint Genome Institute (JGI-PGF)"/>
            <person name="Walter F."/>
            <person name="Albersmeier A."/>
            <person name="Kalinowski J."/>
            <person name="Ruckert C."/>
        </authorList>
    </citation>
    <scope>NUCLEOTIDE SEQUENCE</scope>
    <source>
        <strain evidence="4">CGMCC 1.12195</strain>
    </source>
</reference>